<evidence type="ECO:0000313" key="2">
    <source>
        <dbReference type="Proteomes" id="UP000054279"/>
    </source>
</evidence>
<gene>
    <name evidence="1" type="ORF">M422DRAFT_276077</name>
</gene>
<dbReference type="EMBL" id="KN837705">
    <property type="protein sequence ID" value="KIJ23362.1"/>
    <property type="molecule type" value="Genomic_DNA"/>
</dbReference>
<keyword evidence="2" id="KW-1185">Reference proteome</keyword>
<dbReference type="HOGENOM" id="CLU_009122_4_0_1"/>
<reference evidence="1 2" key="1">
    <citation type="submission" date="2014-06" db="EMBL/GenBank/DDBJ databases">
        <title>Evolutionary Origins and Diversification of the Mycorrhizal Mutualists.</title>
        <authorList>
            <consortium name="DOE Joint Genome Institute"/>
            <consortium name="Mycorrhizal Genomics Consortium"/>
            <person name="Kohler A."/>
            <person name="Kuo A."/>
            <person name="Nagy L.G."/>
            <person name="Floudas D."/>
            <person name="Copeland A."/>
            <person name="Barry K.W."/>
            <person name="Cichocki N."/>
            <person name="Veneault-Fourrey C."/>
            <person name="LaButti K."/>
            <person name="Lindquist E.A."/>
            <person name="Lipzen A."/>
            <person name="Lundell T."/>
            <person name="Morin E."/>
            <person name="Murat C."/>
            <person name="Riley R."/>
            <person name="Ohm R."/>
            <person name="Sun H."/>
            <person name="Tunlid A."/>
            <person name="Henrissat B."/>
            <person name="Grigoriev I.V."/>
            <person name="Hibbett D.S."/>
            <person name="Martin F."/>
        </authorList>
    </citation>
    <scope>NUCLEOTIDE SEQUENCE [LARGE SCALE GENOMIC DNA]</scope>
    <source>
        <strain evidence="1 2">SS14</strain>
    </source>
</reference>
<accession>A0A0C9U2R1</accession>
<dbReference type="AlphaFoldDB" id="A0A0C9U2R1"/>
<protein>
    <submittedName>
        <fullName evidence="1">Uncharacterized protein</fullName>
    </submittedName>
</protein>
<proteinExistence type="predicted"/>
<name>A0A0C9U2R1_SPHS4</name>
<sequence>MMISVYNQTLKASTSSARQAILKNNGLHLVENAFWEIANFDPYLAYSYGMLHAFDSGKWGKHQWPLFQDHLTELQKAQLTRNVRQVPRWRGLQNFQMVTAVEFADGNDYRNILKVILPFIVDLLPRNSVVVQAIRLCGIIRTITAMNPVTKEQIRLSVDLGKKYDYSKHHNLVHLPEDLRAKGSTINYTTRPGEGFQQEVQQAYNQTNFKNTETQMTQIDENQEAIARIRTAVNTHDQLMAANLQEQDMTNGDGCPTPVVSKNHWALGSPLHSISAKKYALQYVGTLGFRNFEKKLLSFLSEHIDAPENLLEPLHITPYQCLYLHYCSMEDWQEKRDILCCNPKFHGNPQYDCVLINTNPITFGRIIALFSCHEPGKSDIQQDIALNQNLQPSSWKPKTKWEGYKVFKEKDFDFFLMKYFIRGCHFIPAFGTSNKCYYLNDMADGDTFLCFFLQERLSQSQL</sequence>
<organism evidence="1 2">
    <name type="scientific">Sphaerobolus stellatus (strain SS14)</name>
    <dbReference type="NCBI Taxonomy" id="990650"/>
    <lineage>
        <taxon>Eukaryota</taxon>
        <taxon>Fungi</taxon>
        <taxon>Dikarya</taxon>
        <taxon>Basidiomycota</taxon>
        <taxon>Agaricomycotina</taxon>
        <taxon>Agaricomycetes</taxon>
        <taxon>Phallomycetidae</taxon>
        <taxon>Geastrales</taxon>
        <taxon>Sphaerobolaceae</taxon>
        <taxon>Sphaerobolus</taxon>
    </lineage>
</organism>
<evidence type="ECO:0000313" key="1">
    <source>
        <dbReference type="EMBL" id="KIJ23362.1"/>
    </source>
</evidence>
<dbReference type="OrthoDB" id="3239511at2759"/>
<dbReference type="Proteomes" id="UP000054279">
    <property type="component" value="Unassembled WGS sequence"/>
</dbReference>